<sequence>MTIYALSSGKGRAGVAVIRLSGEKAGEVLLQLSGLSRRPVPREAKLTWFRDPETSVRLDHGLALYFSAPNSFTGEDVVEFHIHGGRAVVAGLLEALSKFTGVRPAEPGEFTRRAFDNGKMDLTATEALADLLNAETEAQRRQALRQMDGQLGELYDGWRREIISAMAYLEADIDFADEEIPEDVTARVRPIIEKLHVKITDHLADGHRGERIRDGLQVVILGQPNIGKSSLMNYLSRREVAIVSDIEGTTRDVLEVHLDIQGFPVTIIDTAGLRESGDVIEAEGMRRARARAEQADVRIVMTEASAWPEIGTETSAMIDDETIIILNKMDLVPDREELARRIKAAGGNIYPVSLKNGEGLDQFMRGLEQTVAGKMDLAEAPSLTRTRHRQALKDSVDHLERFLTNRTGELELLAEDLRLAARALGRITGAVDVEDILDVVFSEFCIGK</sequence>
<dbReference type="NCBIfam" id="TIGR00231">
    <property type="entry name" value="small_GTP"/>
    <property type="match status" value="1"/>
</dbReference>
<dbReference type="GO" id="GO:0030488">
    <property type="term" value="P:tRNA methylation"/>
    <property type="evidence" value="ECO:0007669"/>
    <property type="project" value="TreeGrafter"/>
</dbReference>
<feature type="binding site" evidence="7">
    <location>
        <position position="19"/>
    </location>
    <ligand>
        <name>(6S)-5-formyl-5,6,7,8-tetrahydrofolate</name>
        <dbReference type="ChEBI" id="CHEBI:57457"/>
    </ligand>
</feature>
<feature type="binding site" evidence="7">
    <location>
        <position position="448"/>
    </location>
    <ligand>
        <name>(6S)-5-formyl-5,6,7,8-tetrahydrofolate</name>
        <dbReference type="ChEBI" id="CHEBI:57457"/>
    </ligand>
</feature>
<dbReference type="SUPFAM" id="SSF52540">
    <property type="entry name" value="P-loop containing nucleoside triphosphate hydrolases"/>
    <property type="match status" value="1"/>
</dbReference>
<evidence type="ECO:0000259" key="9">
    <source>
        <dbReference type="PROSITE" id="PS51709"/>
    </source>
</evidence>
<dbReference type="Pfam" id="PF10396">
    <property type="entry name" value="TrmE_N"/>
    <property type="match status" value="1"/>
</dbReference>
<dbReference type="GO" id="GO:0046872">
    <property type="term" value="F:metal ion binding"/>
    <property type="evidence" value="ECO:0007669"/>
    <property type="project" value="UniProtKB-KW"/>
</dbReference>
<dbReference type="PROSITE" id="PS51709">
    <property type="entry name" value="G_TRME"/>
    <property type="match status" value="1"/>
</dbReference>
<dbReference type="EMBL" id="VFIY01000005">
    <property type="protein sequence ID" value="TPD61425.1"/>
    <property type="molecule type" value="Genomic_DNA"/>
</dbReference>
<evidence type="ECO:0000256" key="8">
    <source>
        <dbReference type="RuleBase" id="RU003313"/>
    </source>
</evidence>
<dbReference type="GO" id="GO:0005737">
    <property type="term" value="C:cytoplasm"/>
    <property type="evidence" value="ECO:0007669"/>
    <property type="project" value="UniProtKB-SubCell"/>
</dbReference>
<feature type="binding site" evidence="7">
    <location>
        <position position="246"/>
    </location>
    <ligand>
        <name>K(+)</name>
        <dbReference type="ChEBI" id="CHEBI:29103"/>
    </ligand>
</feature>
<reference evidence="11" key="1">
    <citation type="submission" date="2019-06" db="EMBL/GenBank/DDBJ databases">
        <title>The complete genome of Emcibacter congregatus ZYLT.</title>
        <authorList>
            <person name="Zhao Z."/>
        </authorList>
    </citation>
    <scope>NUCLEOTIDE SEQUENCE [LARGE SCALE GENOMIC DNA]</scope>
    <source>
        <strain evidence="11">MCCC 1A06723</strain>
    </source>
</reference>
<keyword evidence="4 7" id="KW-0378">Hydrolase</keyword>
<evidence type="ECO:0000313" key="10">
    <source>
        <dbReference type="EMBL" id="TPD61425.1"/>
    </source>
</evidence>
<feature type="binding site" evidence="7">
    <location>
        <position position="229"/>
    </location>
    <ligand>
        <name>Mg(2+)</name>
        <dbReference type="ChEBI" id="CHEBI:18420"/>
    </ligand>
</feature>
<dbReference type="FunFam" id="3.30.1360.120:FF:000007">
    <property type="entry name" value="tRNA modification GTPase GTPBP3, mitochondrial"/>
    <property type="match status" value="1"/>
</dbReference>
<dbReference type="PANTHER" id="PTHR42714">
    <property type="entry name" value="TRNA MODIFICATION GTPASE GTPBP3"/>
    <property type="match status" value="1"/>
</dbReference>
<dbReference type="GO" id="GO:0003924">
    <property type="term" value="F:GTPase activity"/>
    <property type="evidence" value="ECO:0007669"/>
    <property type="project" value="UniProtKB-UniRule"/>
</dbReference>
<proteinExistence type="inferred from homology"/>
<feature type="binding site" evidence="7">
    <location>
        <position position="79"/>
    </location>
    <ligand>
        <name>(6S)-5-formyl-5,6,7,8-tetrahydrofolate</name>
        <dbReference type="ChEBI" id="CHEBI:57457"/>
    </ligand>
</feature>
<dbReference type="RefSeq" id="WP_139938754.1">
    <property type="nucleotide sequence ID" value="NZ_JBHSYP010000003.1"/>
</dbReference>
<keyword evidence="11" id="KW-1185">Reference proteome</keyword>
<comment type="caution">
    <text evidence="10">The sequence shown here is derived from an EMBL/GenBank/DDBJ whole genome shotgun (WGS) entry which is preliminary data.</text>
</comment>
<dbReference type="Gene3D" id="1.20.120.430">
    <property type="entry name" value="tRNA modification GTPase MnmE domain 2"/>
    <property type="match status" value="1"/>
</dbReference>
<dbReference type="CDD" id="cd14858">
    <property type="entry name" value="TrmE_N"/>
    <property type="match status" value="1"/>
</dbReference>
<keyword evidence="7" id="KW-0963">Cytoplasm</keyword>
<dbReference type="InterPro" id="IPR006073">
    <property type="entry name" value="GTP-bd"/>
</dbReference>
<feature type="binding site" evidence="7">
    <location>
        <position position="244"/>
    </location>
    <ligand>
        <name>K(+)</name>
        <dbReference type="ChEBI" id="CHEBI:29103"/>
    </ligand>
</feature>
<feature type="binding site" evidence="7">
    <location>
        <position position="249"/>
    </location>
    <ligand>
        <name>K(+)</name>
        <dbReference type="ChEBI" id="CHEBI:29103"/>
    </ligand>
</feature>
<comment type="subcellular location">
    <subcellularLocation>
        <location evidence="7">Cytoplasm</location>
    </subcellularLocation>
</comment>
<keyword evidence="3 7" id="KW-0547">Nucleotide-binding</keyword>
<name>A0A501PMC6_9PROT</name>
<evidence type="ECO:0000256" key="4">
    <source>
        <dbReference type="ARBA" id="ARBA00022801"/>
    </source>
</evidence>
<dbReference type="InterPro" id="IPR018948">
    <property type="entry name" value="GTP-bd_TrmE_N"/>
</dbReference>
<dbReference type="InterPro" id="IPR004520">
    <property type="entry name" value="GTPase_MnmE"/>
</dbReference>
<evidence type="ECO:0000256" key="7">
    <source>
        <dbReference type="HAMAP-Rule" id="MF_00379"/>
    </source>
</evidence>
<dbReference type="InterPro" id="IPR027266">
    <property type="entry name" value="TrmE/GcvT-like"/>
</dbReference>
<accession>A0A501PMC6</accession>
<gene>
    <name evidence="7 10" type="primary">mnmE</name>
    <name evidence="7" type="synonym">trmE</name>
    <name evidence="10" type="ORF">FIV46_04240</name>
</gene>
<dbReference type="NCBIfam" id="NF003661">
    <property type="entry name" value="PRK05291.1-3"/>
    <property type="match status" value="1"/>
</dbReference>
<evidence type="ECO:0000256" key="3">
    <source>
        <dbReference type="ARBA" id="ARBA00022741"/>
    </source>
</evidence>
<feature type="binding site" evidence="7">
    <location>
        <position position="119"/>
    </location>
    <ligand>
        <name>(6S)-5-formyl-5,6,7,8-tetrahydrofolate</name>
        <dbReference type="ChEBI" id="CHEBI:57457"/>
    </ligand>
</feature>
<dbReference type="Pfam" id="PF01926">
    <property type="entry name" value="MMR_HSR1"/>
    <property type="match status" value="1"/>
</dbReference>
<keyword evidence="2 7" id="KW-0819">tRNA processing</keyword>
<dbReference type="Gene3D" id="3.40.50.300">
    <property type="entry name" value="P-loop containing nucleotide triphosphate hydrolases"/>
    <property type="match status" value="1"/>
</dbReference>
<evidence type="ECO:0000256" key="6">
    <source>
        <dbReference type="ARBA" id="ARBA00023134"/>
    </source>
</evidence>
<dbReference type="InterPro" id="IPR025867">
    <property type="entry name" value="MnmE_helical"/>
</dbReference>
<comment type="caution">
    <text evidence="7">Lacks conserved residue(s) required for the propagation of feature annotation.</text>
</comment>
<evidence type="ECO:0000256" key="5">
    <source>
        <dbReference type="ARBA" id="ARBA00022958"/>
    </source>
</evidence>
<evidence type="ECO:0000313" key="11">
    <source>
        <dbReference type="Proteomes" id="UP000319148"/>
    </source>
</evidence>
<feature type="binding site" evidence="7">
    <location>
        <begin position="269"/>
        <end position="272"/>
    </location>
    <ligand>
        <name>GTP</name>
        <dbReference type="ChEBI" id="CHEBI:37565"/>
    </ligand>
</feature>
<evidence type="ECO:0000256" key="1">
    <source>
        <dbReference type="ARBA" id="ARBA00011043"/>
    </source>
</evidence>
<evidence type="ECO:0000256" key="2">
    <source>
        <dbReference type="ARBA" id="ARBA00022694"/>
    </source>
</evidence>
<dbReference type="Pfam" id="PF12631">
    <property type="entry name" value="MnmE_helical"/>
    <property type="match status" value="1"/>
</dbReference>
<keyword evidence="7" id="KW-0479">Metal-binding</keyword>
<feature type="binding site" evidence="7">
    <location>
        <position position="225"/>
    </location>
    <ligand>
        <name>K(+)</name>
        <dbReference type="ChEBI" id="CHEBI:29103"/>
    </ligand>
</feature>
<comment type="cofactor">
    <cofactor evidence="7">
        <name>K(+)</name>
        <dbReference type="ChEBI" id="CHEBI:29103"/>
    </cofactor>
    <text evidence="7">Binds 1 potassium ion per subunit.</text>
</comment>
<comment type="function">
    <text evidence="7">Exhibits a very high intrinsic GTPase hydrolysis rate. Involved in the addition of a carboxymethylaminomethyl (cmnm) group at the wobble position (U34) of certain tRNAs, forming tRNA-cmnm(5)s(2)U34.</text>
</comment>
<organism evidence="10 11">
    <name type="scientific">Emcibacter nanhaiensis</name>
    <dbReference type="NCBI Taxonomy" id="1505037"/>
    <lineage>
        <taxon>Bacteria</taxon>
        <taxon>Pseudomonadati</taxon>
        <taxon>Pseudomonadota</taxon>
        <taxon>Alphaproteobacteria</taxon>
        <taxon>Emcibacterales</taxon>
        <taxon>Emcibacteraceae</taxon>
        <taxon>Emcibacter</taxon>
    </lineage>
</organism>
<dbReference type="PANTHER" id="PTHR42714:SF2">
    <property type="entry name" value="TRNA MODIFICATION GTPASE GTPBP3, MITOCHONDRIAL"/>
    <property type="match status" value="1"/>
</dbReference>
<dbReference type="InterPro" id="IPR027368">
    <property type="entry name" value="MnmE_dom2"/>
</dbReference>
<keyword evidence="6 7" id="KW-0342">GTP-binding</keyword>
<dbReference type="CDD" id="cd04164">
    <property type="entry name" value="trmE"/>
    <property type="match status" value="1"/>
</dbReference>
<dbReference type="InterPro" id="IPR031168">
    <property type="entry name" value="G_TrmE"/>
</dbReference>
<feature type="binding site" evidence="7">
    <location>
        <begin position="244"/>
        <end position="250"/>
    </location>
    <ligand>
        <name>GTP</name>
        <dbReference type="ChEBI" id="CHEBI:37565"/>
    </ligand>
</feature>
<dbReference type="EC" id="3.6.-.-" evidence="7"/>
<dbReference type="Proteomes" id="UP000319148">
    <property type="component" value="Unassembled WGS sequence"/>
</dbReference>
<feature type="domain" description="TrmE-type G" evidence="9">
    <location>
        <begin position="215"/>
        <end position="372"/>
    </location>
</feature>
<protein>
    <recommendedName>
        <fullName evidence="7">tRNA modification GTPase MnmE</fullName>
        <ecNumber evidence="7">3.6.-.-</ecNumber>
    </recommendedName>
</protein>
<dbReference type="InterPro" id="IPR027417">
    <property type="entry name" value="P-loop_NTPase"/>
</dbReference>
<dbReference type="Gene3D" id="3.30.1360.120">
    <property type="entry name" value="Probable tRNA modification gtpase trme, domain 1"/>
    <property type="match status" value="1"/>
</dbReference>
<dbReference type="HAMAP" id="MF_00379">
    <property type="entry name" value="GTPase_MnmE"/>
    <property type="match status" value="1"/>
</dbReference>
<dbReference type="GO" id="GO:0005525">
    <property type="term" value="F:GTP binding"/>
    <property type="evidence" value="ECO:0007669"/>
    <property type="project" value="UniProtKB-UniRule"/>
</dbReference>
<comment type="subunit">
    <text evidence="7">Homodimer. Heterotetramer of two MnmE and two MnmG subunits.</text>
</comment>
<dbReference type="SUPFAM" id="SSF116878">
    <property type="entry name" value="TrmE connector domain"/>
    <property type="match status" value="1"/>
</dbReference>
<dbReference type="OrthoDB" id="9805918at2"/>
<dbReference type="InterPro" id="IPR005225">
    <property type="entry name" value="Small_GTP-bd"/>
</dbReference>
<keyword evidence="7" id="KW-0460">Magnesium</keyword>
<feature type="binding site" evidence="7">
    <location>
        <position position="250"/>
    </location>
    <ligand>
        <name>Mg(2+)</name>
        <dbReference type="ChEBI" id="CHEBI:18420"/>
    </ligand>
</feature>
<dbReference type="NCBIfam" id="TIGR00450">
    <property type="entry name" value="mnmE_trmE_thdF"/>
    <property type="match status" value="1"/>
</dbReference>
<dbReference type="GO" id="GO:0002098">
    <property type="term" value="P:tRNA wobble uridine modification"/>
    <property type="evidence" value="ECO:0007669"/>
    <property type="project" value="TreeGrafter"/>
</dbReference>
<comment type="similarity">
    <text evidence="1 7 8">Belongs to the TRAFAC class TrmE-Era-EngA-EngB-Septin-like GTPase superfamily. TrmE GTPase family.</text>
</comment>
<dbReference type="AlphaFoldDB" id="A0A501PMC6"/>
<keyword evidence="5 7" id="KW-0630">Potassium</keyword>